<dbReference type="OrthoDB" id="300500at2759"/>
<keyword evidence="5" id="KW-0969">Cilium</keyword>
<dbReference type="STRING" id="7234.B4H9G2"/>
<dbReference type="PhylomeDB" id="B4H9G2"/>
<keyword evidence="9" id="KW-1185">Reference proteome</keyword>
<evidence type="ECO:0000256" key="3">
    <source>
        <dbReference type="ARBA" id="ARBA00022737"/>
    </source>
</evidence>
<organism evidence="9">
    <name type="scientific">Drosophila persimilis</name>
    <name type="common">Fruit fly</name>
    <dbReference type="NCBI Taxonomy" id="7234"/>
    <lineage>
        <taxon>Eukaryota</taxon>
        <taxon>Metazoa</taxon>
        <taxon>Ecdysozoa</taxon>
        <taxon>Arthropoda</taxon>
        <taxon>Hexapoda</taxon>
        <taxon>Insecta</taxon>
        <taxon>Pterygota</taxon>
        <taxon>Neoptera</taxon>
        <taxon>Endopterygota</taxon>
        <taxon>Diptera</taxon>
        <taxon>Brachycera</taxon>
        <taxon>Muscomorpha</taxon>
        <taxon>Ephydroidea</taxon>
        <taxon>Drosophilidae</taxon>
        <taxon>Drosophila</taxon>
        <taxon>Sophophora</taxon>
    </lineage>
</organism>
<dbReference type="PANTHER" id="PTHR46437:SF1">
    <property type="entry name" value="MORN REPEAT-CONTAINING PROTEIN 5"/>
    <property type="match status" value="1"/>
</dbReference>
<comment type="subcellular location">
    <subcellularLocation>
        <location evidence="1">Cell projection</location>
        <location evidence="1">Cilium</location>
        <location evidence="1">Flagellum</location>
    </subcellularLocation>
</comment>
<accession>B4H9G2</accession>
<gene>
    <name evidence="8" type="primary">Dper\GL10306</name>
    <name evidence="8" type="ORF">Dper_GL10306</name>
</gene>
<evidence type="ECO:0000256" key="4">
    <source>
        <dbReference type="ARBA" id="ARBA00022846"/>
    </source>
</evidence>
<evidence type="ECO:0000256" key="2">
    <source>
        <dbReference type="ARBA" id="ARBA00016322"/>
    </source>
</evidence>
<evidence type="ECO:0000256" key="7">
    <source>
        <dbReference type="SAM" id="MobiDB-lite"/>
    </source>
</evidence>
<dbReference type="PANTHER" id="PTHR46437">
    <property type="entry name" value="MORN REPEAT-CONTAINING PROTEIN 5"/>
    <property type="match status" value="1"/>
</dbReference>
<dbReference type="InterPro" id="IPR042814">
    <property type="entry name" value="Morn5"/>
</dbReference>
<evidence type="ECO:0000313" key="9">
    <source>
        <dbReference type="Proteomes" id="UP000008744"/>
    </source>
</evidence>
<evidence type="ECO:0000256" key="5">
    <source>
        <dbReference type="ARBA" id="ARBA00023069"/>
    </source>
</evidence>
<proteinExistence type="predicted"/>
<dbReference type="GO" id="GO:0031514">
    <property type="term" value="C:motile cilium"/>
    <property type="evidence" value="ECO:0007669"/>
    <property type="project" value="UniProtKB-SubCell"/>
</dbReference>
<evidence type="ECO:0000256" key="6">
    <source>
        <dbReference type="ARBA" id="ARBA00023273"/>
    </source>
</evidence>
<evidence type="ECO:0000256" key="1">
    <source>
        <dbReference type="ARBA" id="ARBA00004230"/>
    </source>
</evidence>
<dbReference type="eggNOG" id="KOG0231">
    <property type="taxonomic scope" value="Eukaryota"/>
</dbReference>
<keyword evidence="6" id="KW-0966">Cell projection</keyword>
<dbReference type="SUPFAM" id="SSF82185">
    <property type="entry name" value="Histone H3 K4-specific methyltransferase SET7/9 N-terminal domain"/>
    <property type="match status" value="1"/>
</dbReference>
<keyword evidence="3" id="KW-0677">Repeat</keyword>
<evidence type="ECO:0000313" key="8">
    <source>
        <dbReference type="EMBL" id="EDW36438.1"/>
    </source>
</evidence>
<name>B4H9G2_DROPE</name>
<dbReference type="InterPro" id="IPR003409">
    <property type="entry name" value="MORN"/>
</dbReference>
<dbReference type="HOGENOM" id="CLU_059240_0_0_1"/>
<reference evidence="8 9" key="1">
    <citation type="journal article" date="2007" name="Nature">
        <title>Evolution of genes and genomes on the Drosophila phylogeny.</title>
        <authorList>
            <consortium name="Drosophila 12 Genomes Consortium"/>
            <person name="Clark A.G."/>
            <person name="Eisen M.B."/>
            <person name="Smith D.R."/>
            <person name="Bergman C.M."/>
            <person name="Oliver B."/>
            <person name="Markow T.A."/>
            <person name="Kaufman T.C."/>
            <person name="Kellis M."/>
            <person name="Gelbart W."/>
            <person name="Iyer V.N."/>
            <person name="Pollard D.A."/>
            <person name="Sackton T.B."/>
            <person name="Larracuente A.M."/>
            <person name="Singh N.D."/>
            <person name="Abad J.P."/>
            <person name="Abt D.N."/>
            <person name="Adryan B."/>
            <person name="Aguade M."/>
            <person name="Akashi H."/>
            <person name="Anderson W.W."/>
            <person name="Aquadro C.F."/>
            <person name="Ardell D.H."/>
            <person name="Arguello R."/>
            <person name="Artieri C.G."/>
            <person name="Barbash D.A."/>
            <person name="Barker D."/>
            <person name="Barsanti P."/>
            <person name="Batterham P."/>
            <person name="Batzoglou S."/>
            <person name="Begun D."/>
            <person name="Bhutkar A."/>
            <person name="Blanco E."/>
            <person name="Bosak S.A."/>
            <person name="Bradley R.K."/>
            <person name="Brand A.D."/>
            <person name="Brent M.R."/>
            <person name="Brooks A.N."/>
            <person name="Brown R.H."/>
            <person name="Butlin R.K."/>
            <person name="Caggese C."/>
            <person name="Calvi B.R."/>
            <person name="Bernardo de Carvalho A."/>
            <person name="Caspi A."/>
            <person name="Castrezana S."/>
            <person name="Celniker S.E."/>
            <person name="Chang J.L."/>
            <person name="Chapple C."/>
            <person name="Chatterji S."/>
            <person name="Chinwalla A."/>
            <person name="Civetta A."/>
            <person name="Clifton S.W."/>
            <person name="Comeron J.M."/>
            <person name="Costello J.C."/>
            <person name="Coyne J.A."/>
            <person name="Daub J."/>
            <person name="David R.G."/>
            <person name="Delcher A.L."/>
            <person name="Delehaunty K."/>
            <person name="Do C.B."/>
            <person name="Ebling H."/>
            <person name="Edwards K."/>
            <person name="Eickbush T."/>
            <person name="Evans J.D."/>
            <person name="Filipski A."/>
            <person name="Findeiss S."/>
            <person name="Freyhult E."/>
            <person name="Fulton L."/>
            <person name="Fulton R."/>
            <person name="Garcia A.C."/>
            <person name="Gardiner A."/>
            <person name="Garfield D.A."/>
            <person name="Garvin B.E."/>
            <person name="Gibson G."/>
            <person name="Gilbert D."/>
            <person name="Gnerre S."/>
            <person name="Godfrey J."/>
            <person name="Good R."/>
            <person name="Gotea V."/>
            <person name="Gravely B."/>
            <person name="Greenberg A.J."/>
            <person name="Griffiths-Jones S."/>
            <person name="Gross S."/>
            <person name="Guigo R."/>
            <person name="Gustafson E.A."/>
            <person name="Haerty W."/>
            <person name="Hahn M.W."/>
            <person name="Halligan D.L."/>
            <person name="Halpern A.L."/>
            <person name="Halter G.M."/>
            <person name="Han M.V."/>
            <person name="Heger A."/>
            <person name="Hillier L."/>
            <person name="Hinrichs A.S."/>
            <person name="Holmes I."/>
            <person name="Hoskins R.A."/>
            <person name="Hubisz M.J."/>
            <person name="Hultmark D."/>
            <person name="Huntley M.A."/>
            <person name="Jaffe D.B."/>
            <person name="Jagadeeshan S."/>
            <person name="Jeck W.R."/>
            <person name="Johnson J."/>
            <person name="Jones C.D."/>
            <person name="Jordan W.C."/>
            <person name="Karpen G.H."/>
            <person name="Kataoka E."/>
            <person name="Keightley P.D."/>
            <person name="Kheradpour P."/>
            <person name="Kirkness E.F."/>
            <person name="Koerich L.B."/>
            <person name="Kristiansen K."/>
            <person name="Kudrna D."/>
            <person name="Kulathinal R.J."/>
            <person name="Kumar S."/>
            <person name="Kwok R."/>
            <person name="Lander E."/>
            <person name="Langley C.H."/>
            <person name="Lapoint R."/>
            <person name="Lazzaro B.P."/>
            <person name="Lee S.J."/>
            <person name="Levesque L."/>
            <person name="Li R."/>
            <person name="Lin C.F."/>
            <person name="Lin M.F."/>
            <person name="Lindblad-Toh K."/>
            <person name="Llopart A."/>
            <person name="Long M."/>
            <person name="Low L."/>
            <person name="Lozovsky E."/>
            <person name="Lu J."/>
            <person name="Luo M."/>
            <person name="Machado C.A."/>
            <person name="Makalowski W."/>
            <person name="Marzo M."/>
            <person name="Matsuda M."/>
            <person name="Matzkin L."/>
            <person name="McAllister B."/>
            <person name="McBride C.S."/>
            <person name="McKernan B."/>
            <person name="McKernan K."/>
            <person name="Mendez-Lago M."/>
            <person name="Minx P."/>
            <person name="Mollenhauer M.U."/>
            <person name="Montooth K."/>
            <person name="Mount S.M."/>
            <person name="Mu X."/>
            <person name="Myers E."/>
            <person name="Negre B."/>
            <person name="Newfeld S."/>
            <person name="Nielsen R."/>
            <person name="Noor M.A."/>
            <person name="O'Grady P."/>
            <person name="Pachter L."/>
            <person name="Papaceit M."/>
            <person name="Parisi M.J."/>
            <person name="Parisi M."/>
            <person name="Parts L."/>
            <person name="Pedersen J.S."/>
            <person name="Pesole G."/>
            <person name="Phillippy A.M."/>
            <person name="Ponting C.P."/>
            <person name="Pop M."/>
            <person name="Porcelli D."/>
            <person name="Powell J.R."/>
            <person name="Prohaska S."/>
            <person name="Pruitt K."/>
            <person name="Puig M."/>
            <person name="Quesneville H."/>
            <person name="Ram K.R."/>
            <person name="Rand D."/>
            <person name="Rasmussen M.D."/>
            <person name="Reed L.K."/>
            <person name="Reenan R."/>
            <person name="Reily A."/>
            <person name="Remington K.A."/>
            <person name="Rieger T.T."/>
            <person name="Ritchie M.G."/>
            <person name="Robin C."/>
            <person name="Rogers Y.H."/>
            <person name="Rohde C."/>
            <person name="Rozas J."/>
            <person name="Rubenfield M.J."/>
            <person name="Ruiz A."/>
            <person name="Russo S."/>
            <person name="Salzberg S.L."/>
            <person name="Sanchez-Gracia A."/>
            <person name="Saranga D.J."/>
            <person name="Sato H."/>
            <person name="Schaeffer S.W."/>
            <person name="Schatz M.C."/>
            <person name="Schlenke T."/>
            <person name="Schwartz R."/>
            <person name="Segarra C."/>
            <person name="Singh R.S."/>
            <person name="Sirot L."/>
            <person name="Sirota M."/>
            <person name="Sisneros N.B."/>
            <person name="Smith C.D."/>
            <person name="Smith T.F."/>
            <person name="Spieth J."/>
            <person name="Stage D.E."/>
            <person name="Stark A."/>
            <person name="Stephan W."/>
            <person name="Strausberg R.L."/>
            <person name="Strempel S."/>
            <person name="Sturgill D."/>
            <person name="Sutton G."/>
            <person name="Sutton G.G."/>
            <person name="Tao W."/>
            <person name="Teichmann S."/>
            <person name="Tobari Y.N."/>
            <person name="Tomimura Y."/>
            <person name="Tsolas J.M."/>
            <person name="Valente V.L."/>
            <person name="Venter E."/>
            <person name="Venter J.C."/>
            <person name="Vicario S."/>
            <person name="Vieira F.G."/>
            <person name="Vilella A.J."/>
            <person name="Villasante A."/>
            <person name="Walenz B."/>
            <person name="Wang J."/>
            <person name="Wasserman M."/>
            <person name="Watts T."/>
            <person name="Wilson D."/>
            <person name="Wilson R.K."/>
            <person name="Wing R.A."/>
            <person name="Wolfner M.F."/>
            <person name="Wong A."/>
            <person name="Wong G.K."/>
            <person name="Wu C.I."/>
            <person name="Wu G."/>
            <person name="Yamamoto D."/>
            <person name="Yang H.P."/>
            <person name="Yang S.P."/>
            <person name="Yorke J.A."/>
            <person name="Yoshida K."/>
            <person name="Zdobnov E."/>
            <person name="Zhang P."/>
            <person name="Zhang Y."/>
            <person name="Zimin A.V."/>
            <person name="Baldwin J."/>
            <person name="Abdouelleil A."/>
            <person name="Abdulkadir J."/>
            <person name="Abebe A."/>
            <person name="Abera B."/>
            <person name="Abreu J."/>
            <person name="Acer S.C."/>
            <person name="Aftuck L."/>
            <person name="Alexander A."/>
            <person name="An P."/>
            <person name="Anderson E."/>
            <person name="Anderson S."/>
            <person name="Arachi H."/>
            <person name="Azer M."/>
            <person name="Bachantsang P."/>
            <person name="Barry A."/>
            <person name="Bayul T."/>
            <person name="Berlin A."/>
            <person name="Bessette D."/>
            <person name="Bloom T."/>
            <person name="Blye J."/>
            <person name="Boguslavskiy L."/>
            <person name="Bonnet C."/>
            <person name="Boukhgalter B."/>
            <person name="Bourzgui I."/>
            <person name="Brown A."/>
            <person name="Cahill P."/>
            <person name="Channer S."/>
            <person name="Cheshatsang Y."/>
            <person name="Chuda L."/>
            <person name="Citroen M."/>
            <person name="Collymore A."/>
            <person name="Cooke P."/>
            <person name="Costello M."/>
            <person name="D'Aco K."/>
            <person name="Daza R."/>
            <person name="De Haan G."/>
            <person name="DeGray S."/>
            <person name="DeMaso C."/>
            <person name="Dhargay N."/>
            <person name="Dooley K."/>
            <person name="Dooley E."/>
            <person name="Doricent M."/>
            <person name="Dorje P."/>
            <person name="Dorjee K."/>
            <person name="Dupes A."/>
            <person name="Elong R."/>
            <person name="Falk J."/>
            <person name="Farina A."/>
            <person name="Faro S."/>
            <person name="Ferguson D."/>
            <person name="Fisher S."/>
            <person name="Foley C.D."/>
            <person name="Franke A."/>
            <person name="Friedrich D."/>
            <person name="Gadbois L."/>
            <person name="Gearin G."/>
            <person name="Gearin C.R."/>
            <person name="Giannoukos G."/>
            <person name="Goode T."/>
            <person name="Graham J."/>
            <person name="Grandbois E."/>
            <person name="Grewal S."/>
            <person name="Gyaltsen K."/>
            <person name="Hafez N."/>
            <person name="Hagos B."/>
            <person name="Hall J."/>
            <person name="Henson C."/>
            <person name="Hollinger A."/>
            <person name="Honan T."/>
            <person name="Huard M.D."/>
            <person name="Hughes L."/>
            <person name="Hurhula B."/>
            <person name="Husby M.E."/>
            <person name="Kamat A."/>
            <person name="Kanga B."/>
            <person name="Kashin S."/>
            <person name="Khazanovich D."/>
            <person name="Kisner P."/>
            <person name="Lance K."/>
            <person name="Lara M."/>
            <person name="Lee W."/>
            <person name="Lennon N."/>
            <person name="Letendre F."/>
            <person name="LeVine R."/>
            <person name="Lipovsky A."/>
            <person name="Liu X."/>
            <person name="Liu J."/>
            <person name="Liu S."/>
            <person name="Lokyitsang T."/>
            <person name="Lokyitsang Y."/>
            <person name="Lubonja R."/>
            <person name="Lui A."/>
            <person name="MacDonald P."/>
            <person name="Magnisalis V."/>
            <person name="Maru K."/>
            <person name="Matthews C."/>
            <person name="McCusker W."/>
            <person name="McDonough S."/>
            <person name="Mehta T."/>
            <person name="Meldrim J."/>
            <person name="Meneus L."/>
            <person name="Mihai O."/>
            <person name="Mihalev A."/>
            <person name="Mihova T."/>
            <person name="Mittelman R."/>
            <person name="Mlenga V."/>
            <person name="Montmayeur A."/>
            <person name="Mulrain L."/>
            <person name="Navidi A."/>
            <person name="Naylor J."/>
            <person name="Negash T."/>
            <person name="Nguyen T."/>
            <person name="Nguyen N."/>
            <person name="Nicol R."/>
            <person name="Norbu C."/>
            <person name="Norbu N."/>
            <person name="Novod N."/>
            <person name="O'Neill B."/>
            <person name="Osman S."/>
            <person name="Markiewicz E."/>
            <person name="Oyono O.L."/>
            <person name="Patti C."/>
            <person name="Phunkhang P."/>
            <person name="Pierre F."/>
            <person name="Priest M."/>
            <person name="Raghuraman S."/>
            <person name="Rege F."/>
            <person name="Reyes R."/>
            <person name="Rise C."/>
            <person name="Rogov P."/>
            <person name="Ross K."/>
            <person name="Ryan E."/>
            <person name="Settipalli S."/>
            <person name="Shea T."/>
            <person name="Sherpa N."/>
            <person name="Shi L."/>
            <person name="Shih D."/>
            <person name="Sparrow T."/>
            <person name="Spaulding J."/>
            <person name="Stalker J."/>
            <person name="Stange-Thomann N."/>
            <person name="Stavropoulos S."/>
            <person name="Stone C."/>
            <person name="Strader C."/>
            <person name="Tesfaye S."/>
            <person name="Thomson T."/>
            <person name="Thoulutsang Y."/>
            <person name="Thoulutsang D."/>
            <person name="Topham K."/>
            <person name="Topping I."/>
            <person name="Tsamla T."/>
            <person name="Vassiliev H."/>
            <person name="Vo A."/>
            <person name="Wangchuk T."/>
            <person name="Wangdi T."/>
            <person name="Weiand M."/>
            <person name="Wilkinson J."/>
            <person name="Wilson A."/>
            <person name="Yadav S."/>
            <person name="Young G."/>
            <person name="Yu Q."/>
            <person name="Zembek L."/>
            <person name="Zhong D."/>
            <person name="Zimmer A."/>
            <person name="Zwirko Z."/>
            <person name="Jaffe D.B."/>
            <person name="Alvarez P."/>
            <person name="Brockman W."/>
            <person name="Butler J."/>
            <person name="Chin C."/>
            <person name="Gnerre S."/>
            <person name="Grabherr M."/>
            <person name="Kleber M."/>
            <person name="Mauceli E."/>
            <person name="MacCallum I."/>
        </authorList>
    </citation>
    <scope>NUCLEOTIDE SEQUENCE [LARGE SCALE GENOMIC DNA]</scope>
    <source>
        <strain evidence="9">MSH-3 / Tucson 14011-0111.49</strain>
    </source>
</reference>
<dbReference type="KEGG" id="dpe:6602512"/>
<feature type="compositionally biased region" description="Polar residues" evidence="7">
    <location>
        <begin position="332"/>
        <end position="341"/>
    </location>
</feature>
<dbReference type="Proteomes" id="UP000008744">
    <property type="component" value="Unassembled WGS sequence"/>
</dbReference>
<feature type="region of interest" description="Disordered" evidence="7">
    <location>
        <begin position="316"/>
        <end position="351"/>
    </location>
</feature>
<dbReference type="OMA" id="VEDMWFS"/>
<dbReference type="SMART" id="SM00698">
    <property type="entry name" value="MORN"/>
    <property type="match status" value="2"/>
</dbReference>
<dbReference type="AlphaFoldDB" id="B4H9G2"/>
<sequence length="393" mass="45578">MSSVGVKVTPLRHFITRSSYEGAWNKEAHMMDGLGTYHYPDGSEYRGRFLHGKFHGFGQLRLAQPYRFTIKGVFNNGKLVSIEDMCFPDGLHVQGQFTARFTGIDFDSSDWDYLTPKDRRYQSEHLYSQPPVGPTAYVTNSLRSRIVPKDCYDVEEGIYNPQTGWLTDRPLPFTSSIYVGCPRDKEWILRHCRHAHTDEIREPIPYFCRQIIDNNLQTEMSQLPKTIIYAPNFRMERKHYYHKLCKEKGKSKPKTDPSSMAFTCNYNPNSKARATEQCLRANKGVAEKRELEDIRDLPTYHFDETETENMTIRVKPRQWTSSSDDQRVDSVGPSSCQSDSFASAPIPLDPTENYDTVKVMMNKKTNTDYLNVVQSNMLRRSSYMEISRSRFQL</sequence>
<dbReference type="EMBL" id="CH479229">
    <property type="protein sequence ID" value="EDW36438.1"/>
    <property type="molecule type" value="Genomic_DNA"/>
</dbReference>
<keyword evidence="4" id="KW-0282">Flagellum</keyword>
<dbReference type="Gene3D" id="2.20.110.10">
    <property type="entry name" value="Histone H3 K4-specific methyltransferase SET7/9 N-terminal domain"/>
    <property type="match status" value="1"/>
</dbReference>
<protein>
    <recommendedName>
        <fullName evidence="2">MORN repeat-containing protein 5</fullName>
    </recommendedName>
</protein>